<dbReference type="HOGENOM" id="CLU_126645_0_0_1"/>
<evidence type="ECO:0000256" key="1">
    <source>
        <dbReference type="SAM" id="MobiDB-lite"/>
    </source>
</evidence>
<proteinExistence type="predicted"/>
<dbReference type="OrthoDB" id="4172010at2759"/>
<feature type="region of interest" description="Disordered" evidence="1">
    <location>
        <begin position="1"/>
        <end position="109"/>
    </location>
</feature>
<keyword evidence="2" id="KW-0472">Membrane</keyword>
<keyword evidence="2" id="KW-1133">Transmembrane helix</keyword>
<accession>A0A022W599</accession>
<feature type="transmembrane region" description="Helical" evidence="2">
    <location>
        <begin position="159"/>
        <end position="180"/>
    </location>
</feature>
<feature type="compositionally biased region" description="Polar residues" evidence="1">
    <location>
        <begin position="96"/>
        <end position="106"/>
    </location>
</feature>
<name>A0A022W599_TRIRU</name>
<reference evidence="3" key="1">
    <citation type="submission" date="2014-02" db="EMBL/GenBank/DDBJ databases">
        <title>The Genome Sequence of Trichophyton rubrum (morphotype fischeri) CBS 288.86.</title>
        <authorList>
            <consortium name="The Broad Institute Genomics Platform"/>
            <person name="Cuomo C.A."/>
            <person name="White T.C."/>
            <person name="Graser Y."/>
            <person name="Martinez-Rossi N."/>
            <person name="Heitman J."/>
            <person name="Young S.K."/>
            <person name="Zeng Q."/>
            <person name="Gargeya S."/>
            <person name="Abouelleil A."/>
            <person name="Alvarado L."/>
            <person name="Chapman S.B."/>
            <person name="Gainer-Dewar J."/>
            <person name="Goldberg J."/>
            <person name="Griggs A."/>
            <person name="Gujja S."/>
            <person name="Hansen M."/>
            <person name="Howarth C."/>
            <person name="Imamovic A."/>
            <person name="Larimer J."/>
            <person name="Martinez D."/>
            <person name="Murphy C."/>
            <person name="Pearson M.D."/>
            <person name="Persinoti G."/>
            <person name="Poon T."/>
            <person name="Priest M."/>
            <person name="Roberts A.D."/>
            <person name="Saif S."/>
            <person name="Shea T.D."/>
            <person name="Sykes S.N."/>
            <person name="Wortman J."/>
            <person name="Nusbaum C."/>
            <person name="Birren B."/>
        </authorList>
    </citation>
    <scope>NUCLEOTIDE SEQUENCE [LARGE SCALE GENOMIC DNA]</scope>
    <source>
        <strain evidence="3">CBS 288.86</strain>
    </source>
</reference>
<gene>
    <name evidence="3" type="ORF">H103_03568</name>
</gene>
<feature type="compositionally biased region" description="Basic residues" evidence="1">
    <location>
        <begin position="21"/>
        <end position="34"/>
    </location>
</feature>
<dbReference type="EMBL" id="KK207816">
    <property type="protein sequence ID" value="EZF53474.1"/>
    <property type="molecule type" value="Genomic_DNA"/>
</dbReference>
<evidence type="ECO:0000256" key="2">
    <source>
        <dbReference type="SAM" id="Phobius"/>
    </source>
</evidence>
<organism evidence="3">
    <name type="scientific">Trichophyton rubrum CBS 288.86</name>
    <dbReference type="NCBI Taxonomy" id="1215330"/>
    <lineage>
        <taxon>Eukaryota</taxon>
        <taxon>Fungi</taxon>
        <taxon>Dikarya</taxon>
        <taxon>Ascomycota</taxon>
        <taxon>Pezizomycotina</taxon>
        <taxon>Eurotiomycetes</taxon>
        <taxon>Eurotiomycetidae</taxon>
        <taxon>Onygenales</taxon>
        <taxon>Arthrodermataceae</taxon>
        <taxon>Trichophyton</taxon>
    </lineage>
</organism>
<feature type="compositionally biased region" description="Basic and acidic residues" evidence="1">
    <location>
        <begin position="72"/>
        <end position="81"/>
    </location>
</feature>
<dbReference type="Proteomes" id="UP000023758">
    <property type="component" value="Unassembled WGS sequence"/>
</dbReference>
<feature type="compositionally biased region" description="Basic and acidic residues" evidence="1">
    <location>
        <begin position="35"/>
        <end position="50"/>
    </location>
</feature>
<keyword evidence="2" id="KW-0812">Transmembrane</keyword>
<evidence type="ECO:0000313" key="3">
    <source>
        <dbReference type="EMBL" id="EZF53474.1"/>
    </source>
</evidence>
<protein>
    <submittedName>
        <fullName evidence="3">Uncharacterized protein</fullName>
    </submittedName>
</protein>
<dbReference type="AlphaFoldDB" id="A0A022W599"/>
<sequence length="183" mass="21340">MGDDIPQLTAPPPAFESDIHKHTHPSSPKRRDRHHYSSSEHRHRKSEDGHITATMNTVDIEPPVYAKISPSTEKEKVEQRPRRWASRRYPSRDLESGTSGSETMVSSGARHYSTRSMPLFDDEYFYNYGRQPRMSRWQKSEMKYRRWLDTMTQRRRTKLVFQVMLAGMIVGILLGLAFGISDE</sequence>